<evidence type="ECO:0000313" key="3">
    <source>
        <dbReference type="Proteomes" id="UP000000311"/>
    </source>
</evidence>
<dbReference type="Proteomes" id="UP000000311">
    <property type="component" value="Unassembled WGS sequence"/>
</dbReference>
<dbReference type="InParanoid" id="E2A2Z1"/>
<feature type="region of interest" description="Disordered" evidence="1">
    <location>
        <begin position="1"/>
        <end position="37"/>
    </location>
</feature>
<dbReference type="AlphaFoldDB" id="E2A2Z1"/>
<feature type="region of interest" description="Disordered" evidence="1">
    <location>
        <begin position="53"/>
        <end position="87"/>
    </location>
</feature>
<reference evidence="2 3" key="1">
    <citation type="journal article" date="2010" name="Science">
        <title>Genomic comparison of the ants Camponotus floridanus and Harpegnathos saltator.</title>
        <authorList>
            <person name="Bonasio R."/>
            <person name="Zhang G."/>
            <person name="Ye C."/>
            <person name="Mutti N.S."/>
            <person name="Fang X."/>
            <person name="Qin N."/>
            <person name="Donahue G."/>
            <person name="Yang P."/>
            <person name="Li Q."/>
            <person name="Li C."/>
            <person name="Zhang P."/>
            <person name="Huang Z."/>
            <person name="Berger S.L."/>
            <person name="Reinberg D."/>
            <person name="Wang J."/>
            <person name="Liebig J."/>
        </authorList>
    </citation>
    <scope>NUCLEOTIDE SEQUENCE [LARGE SCALE GENOMIC DNA]</scope>
    <source>
        <strain evidence="3">C129</strain>
    </source>
</reference>
<proteinExistence type="predicted"/>
<gene>
    <name evidence="2" type="ORF">EAG_12844</name>
</gene>
<sequence length="365" mass="41735">MSRTLGEIQRNSRNLIDRTKDTRRRNDLEHENRNTEKHSWRIPVRLEKLVESQGEIESQTQKNAPQSASTRDYANRSRSDVNGQREISRDAARTPILGLFPKSGKFQLYKNANDPMYLWQRKCNSYCVAISVLIEFHFDSFVKKSKMKLFHFEQLKSTATLRVSIITVDISLAYLGQLEVFAAHPVNRNEGSFSKGLKAVRLTTISSTSCYNPNPGIIYIELRVLLKIRNLSSVMQIINWSLRNFSVLNRSPSFRHYLCDARPNCKLTLEVCDIVNVMFTIVNLVLCRDRPQEAVSDRIKFLMASGFTKSQTILILGRILKEEKANSAQRIAAAISRVRLSAAQPQSPSIAPIEMFLSRIPLQED</sequence>
<keyword evidence="3" id="KW-1185">Reference proteome</keyword>
<organism evidence="3">
    <name type="scientific">Camponotus floridanus</name>
    <name type="common">Florida carpenter ant</name>
    <dbReference type="NCBI Taxonomy" id="104421"/>
    <lineage>
        <taxon>Eukaryota</taxon>
        <taxon>Metazoa</taxon>
        <taxon>Ecdysozoa</taxon>
        <taxon>Arthropoda</taxon>
        <taxon>Hexapoda</taxon>
        <taxon>Insecta</taxon>
        <taxon>Pterygota</taxon>
        <taxon>Neoptera</taxon>
        <taxon>Endopterygota</taxon>
        <taxon>Hymenoptera</taxon>
        <taxon>Apocrita</taxon>
        <taxon>Aculeata</taxon>
        <taxon>Formicoidea</taxon>
        <taxon>Formicidae</taxon>
        <taxon>Formicinae</taxon>
        <taxon>Camponotus</taxon>
    </lineage>
</organism>
<name>E2A2Z1_CAMFO</name>
<protein>
    <submittedName>
        <fullName evidence="2">Uncharacterized protein</fullName>
    </submittedName>
</protein>
<accession>E2A2Z1</accession>
<evidence type="ECO:0000313" key="2">
    <source>
        <dbReference type="EMBL" id="EFN72199.1"/>
    </source>
</evidence>
<evidence type="ECO:0000256" key="1">
    <source>
        <dbReference type="SAM" id="MobiDB-lite"/>
    </source>
</evidence>
<feature type="compositionally biased region" description="Polar residues" evidence="1">
    <location>
        <begin position="55"/>
        <end position="72"/>
    </location>
</feature>
<feature type="compositionally biased region" description="Basic and acidic residues" evidence="1">
    <location>
        <begin position="15"/>
        <end position="37"/>
    </location>
</feature>
<dbReference type="EMBL" id="GL436239">
    <property type="protein sequence ID" value="EFN72199.1"/>
    <property type="molecule type" value="Genomic_DNA"/>
</dbReference>
<feature type="compositionally biased region" description="Polar residues" evidence="1">
    <location>
        <begin position="1"/>
        <end position="14"/>
    </location>
</feature>